<dbReference type="GO" id="GO:0004252">
    <property type="term" value="F:serine-type endopeptidase activity"/>
    <property type="evidence" value="ECO:0007669"/>
    <property type="project" value="InterPro"/>
</dbReference>
<feature type="non-terminal residue" evidence="4">
    <location>
        <position position="1"/>
    </location>
</feature>
<evidence type="ECO:0000259" key="3">
    <source>
        <dbReference type="PROSITE" id="PS50240"/>
    </source>
</evidence>
<dbReference type="SUPFAM" id="SSF50494">
    <property type="entry name" value="Trypsin-like serine proteases"/>
    <property type="match status" value="1"/>
</dbReference>
<gene>
    <name evidence="4" type="primary">ORF36204</name>
</gene>
<organism evidence="4">
    <name type="scientific">Arion vulgaris</name>
    <dbReference type="NCBI Taxonomy" id="1028688"/>
    <lineage>
        <taxon>Eukaryota</taxon>
        <taxon>Metazoa</taxon>
        <taxon>Spiralia</taxon>
        <taxon>Lophotrochozoa</taxon>
        <taxon>Mollusca</taxon>
        <taxon>Gastropoda</taxon>
        <taxon>Heterobranchia</taxon>
        <taxon>Euthyneura</taxon>
        <taxon>Panpulmonata</taxon>
        <taxon>Eupulmonata</taxon>
        <taxon>Stylommatophora</taxon>
        <taxon>Helicina</taxon>
        <taxon>Arionoidea</taxon>
        <taxon>Arionidae</taxon>
        <taxon>Arion</taxon>
    </lineage>
</organism>
<dbReference type="AlphaFoldDB" id="A0A0B6YT21"/>
<protein>
    <recommendedName>
        <fullName evidence="3">Peptidase S1 domain-containing protein</fullName>
    </recommendedName>
</protein>
<dbReference type="Pfam" id="PF00089">
    <property type="entry name" value="Trypsin"/>
    <property type="match status" value="1"/>
</dbReference>
<dbReference type="SMART" id="SM00020">
    <property type="entry name" value="Tryp_SPc"/>
    <property type="match status" value="1"/>
</dbReference>
<keyword evidence="1" id="KW-1015">Disulfide bond</keyword>
<evidence type="ECO:0000256" key="1">
    <source>
        <dbReference type="ARBA" id="ARBA00023157"/>
    </source>
</evidence>
<dbReference type="GO" id="GO:0006508">
    <property type="term" value="P:proteolysis"/>
    <property type="evidence" value="ECO:0007669"/>
    <property type="project" value="InterPro"/>
</dbReference>
<sequence>GILFRVIVGTNSYYEQAHDQIIDVIQAYIHPNFDMRRLTGSHGLYAHDIAVLKLAKNVTLSEKVQPIQLVDRGTSFVGRTCVLTGYSISKQNNSKMSRLQTIRLTVVSRRACQQILNNTNLVHNEVYIRDLHVCAMDQGSVSCMGDSGSALVCDEKAYGVYSFGDTSCADDGQLPRVFMSIQWYLPFLQYVITL</sequence>
<comment type="similarity">
    <text evidence="2">Belongs to the peptidase S1 family. CLIP subfamily.</text>
</comment>
<dbReference type="EMBL" id="HACG01012534">
    <property type="protein sequence ID" value="CEK59399.1"/>
    <property type="molecule type" value="Transcribed_RNA"/>
</dbReference>
<name>A0A0B6YT21_9EUPU</name>
<feature type="domain" description="Peptidase S1" evidence="3">
    <location>
        <begin position="1"/>
        <end position="193"/>
    </location>
</feature>
<evidence type="ECO:0000313" key="4">
    <source>
        <dbReference type="EMBL" id="CEK59399.1"/>
    </source>
</evidence>
<dbReference type="Gene3D" id="2.40.10.10">
    <property type="entry name" value="Trypsin-like serine proteases"/>
    <property type="match status" value="1"/>
</dbReference>
<dbReference type="PANTHER" id="PTHR24256">
    <property type="entry name" value="TRYPTASE-RELATED"/>
    <property type="match status" value="1"/>
</dbReference>
<evidence type="ECO:0000256" key="2">
    <source>
        <dbReference type="ARBA" id="ARBA00024195"/>
    </source>
</evidence>
<dbReference type="InterPro" id="IPR043504">
    <property type="entry name" value="Peptidase_S1_PA_chymotrypsin"/>
</dbReference>
<accession>A0A0B6YT21</accession>
<reference evidence="4" key="1">
    <citation type="submission" date="2014-12" db="EMBL/GenBank/DDBJ databases">
        <title>Insight into the proteome of Arion vulgaris.</title>
        <authorList>
            <person name="Aradska J."/>
            <person name="Bulat T."/>
            <person name="Smidak R."/>
            <person name="Sarate P."/>
            <person name="Gangsoo J."/>
            <person name="Sialana F."/>
            <person name="Bilban M."/>
            <person name="Lubec G."/>
        </authorList>
    </citation>
    <scope>NUCLEOTIDE SEQUENCE</scope>
    <source>
        <tissue evidence="4">Skin</tissue>
    </source>
</reference>
<dbReference type="InterPro" id="IPR051487">
    <property type="entry name" value="Ser/Thr_Proteases_Immune/Dev"/>
</dbReference>
<dbReference type="InterPro" id="IPR009003">
    <property type="entry name" value="Peptidase_S1_PA"/>
</dbReference>
<proteinExistence type="inferred from homology"/>
<dbReference type="InterPro" id="IPR001254">
    <property type="entry name" value="Trypsin_dom"/>
</dbReference>
<dbReference type="PROSITE" id="PS50240">
    <property type="entry name" value="TRYPSIN_DOM"/>
    <property type="match status" value="1"/>
</dbReference>